<dbReference type="Pfam" id="PF07287">
    <property type="entry name" value="AtuA"/>
    <property type="match status" value="1"/>
</dbReference>
<reference evidence="2" key="1">
    <citation type="submission" date="2023-07" db="EMBL/GenBank/DDBJ databases">
        <title>Sorghum-associated microbial communities from plants grown in Nebraska, USA.</title>
        <authorList>
            <person name="Schachtman D."/>
        </authorList>
    </citation>
    <scope>NUCLEOTIDE SEQUENCE</scope>
    <source>
        <strain evidence="2">3432</strain>
    </source>
</reference>
<accession>A0AAW8M881</accession>
<dbReference type="Proteomes" id="UP001252613">
    <property type="component" value="Unassembled WGS sequence"/>
</dbReference>
<name>A0AAW8M881_9PSED</name>
<sequence length="498" mass="53531">MRYVDNFCPLVNPIIALIIKPLREKQEGLMGQLFEGCVKVIVPCGSLGAGVREEEIAYGLAAGAQAIATDAGSTDSGAAYLALGKSKNNRGAVKRDLTILMKAQARSGVPIIVGTSGQAGGDLNLDWTRDIVIEIAGELGVAPKVALIYCEQDKAKVKKLNAQGRIKPLAPHGELDDATVDACEHIVAALGVEPFLAALEAGADIILAGRSTDTAVLACYPIWKGAPWGPSWHAGKTGECGVQCAVNPTLGSGILLSVDAKGFEVEPLSQDNQCTPHSVSAHMLYENSDPFRLVEPGGILDVSEARYIDLNGRAVRVEGSRWEEMPYTMKLEGAAAGLYQTIMLVGIQDPDVLKDIDGFHDRLLQALYARTRQSIPTEELGEFHISLRMYGWNGVTGIKPPTGTLPPPEIGMLFVATAASQEVANTIAQACNPYFFHYPSVMGKELPSYGFAFTPADIPRGQVFEFKLNHVVQLDDPLELVRIRWLDVPELFAAKELG</sequence>
<feature type="domain" description="Acyclic terpene utilisation N-terminal" evidence="1">
    <location>
        <begin position="96"/>
        <end position="437"/>
    </location>
</feature>
<dbReference type="RefSeq" id="WP_310359464.1">
    <property type="nucleotide sequence ID" value="NZ_JAVDVC010000003.1"/>
</dbReference>
<gene>
    <name evidence="2" type="ORF">J2W43_001981</name>
</gene>
<dbReference type="AlphaFoldDB" id="A0AAW8M881"/>
<protein>
    <recommendedName>
        <fullName evidence="1">Acyclic terpene utilisation N-terminal domain-containing protein</fullName>
    </recommendedName>
</protein>
<evidence type="ECO:0000259" key="1">
    <source>
        <dbReference type="Pfam" id="PF07287"/>
    </source>
</evidence>
<evidence type="ECO:0000313" key="3">
    <source>
        <dbReference type="Proteomes" id="UP001252613"/>
    </source>
</evidence>
<dbReference type="EMBL" id="JAVDVC010000003">
    <property type="protein sequence ID" value="MDR6958000.1"/>
    <property type="molecule type" value="Genomic_DNA"/>
</dbReference>
<organism evidence="2 3">
    <name type="scientific">Pseudomonas brassicacearum</name>
    <dbReference type="NCBI Taxonomy" id="930166"/>
    <lineage>
        <taxon>Bacteria</taxon>
        <taxon>Pseudomonadati</taxon>
        <taxon>Pseudomonadota</taxon>
        <taxon>Gammaproteobacteria</taxon>
        <taxon>Pseudomonadales</taxon>
        <taxon>Pseudomonadaceae</taxon>
        <taxon>Pseudomonas</taxon>
    </lineage>
</organism>
<comment type="caution">
    <text evidence="2">The sequence shown here is derived from an EMBL/GenBank/DDBJ whole genome shotgun (WGS) entry which is preliminary data.</text>
</comment>
<proteinExistence type="predicted"/>
<dbReference type="InterPro" id="IPR010839">
    <property type="entry name" value="AtuA_N"/>
</dbReference>
<evidence type="ECO:0000313" key="2">
    <source>
        <dbReference type="EMBL" id="MDR6958000.1"/>
    </source>
</evidence>